<dbReference type="Pfam" id="PF02082">
    <property type="entry name" value="Rrf2"/>
    <property type="match status" value="1"/>
</dbReference>
<keyword evidence="2" id="KW-1185">Reference proteome</keyword>
<gene>
    <name evidence="1" type="ORF">GWK63_06230</name>
</gene>
<protein>
    <submittedName>
        <fullName evidence="1">Rrf2 family transcriptional regulator</fullName>
    </submittedName>
</protein>
<evidence type="ECO:0000313" key="1">
    <source>
        <dbReference type="EMBL" id="QIP35124.1"/>
    </source>
</evidence>
<dbReference type="GO" id="GO:0005829">
    <property type="term" value="C:cytosol"/>
    <property type="evidence" value="ECO:0007669"/>
    <property type="project" value="TreeGrafter"/>
</dbReference>
<organism evidence="1 2">
    <name type="scientific">Komagataeibacter rhaeticus</name>
    <dbReference type="NCBI Taxonomy" id="215221"/>
    <lineage>
        <taxon>Bacteria</taxon>
        <taxon>Pseudomonadati</taxon>
        <taxon>Pseudomonadota</taxon>
        <taxon>Alphaproteobacteria</taxon>
        <taxon>Acetobacterales</taxon>
        <taxon>Acetobacteraceae</taxon>
        <taxon>Komagataeibacter</taxon>
    </lineage>
</organism>
<dbReference type="InterPro" id="IPR036390">
    <property type="entry name" value="WH_DNA-bd_sf"/>
</dbReference>
<name>A0A181C9S5_9PROT</name>
<dbReference type="KEGG" id="kre:GWK63_06230"/>
<dbReference type="Proteomes" id="UP000502533">
    <property type="component" value="Chromosome"/>
</dbReference>
<dbReference type="AlphaFoldDB" id="A0A181C9S5"/>
<dbReference type="InterPro" id="IPR036388">
    <property type="entry name" value="WH-like_DNA-bd_sf"/>
</dbReference>
<dbReference type="GO" id="GO:0003700">
    <property type="term" value="F:DNA-binding transcription factor activity"/>
    <property type="evidence" value="ECO:0007669"/>
    <property type="project" value="TreeGrafter"/>
</dbReference>
<dbReference type="PANTHER" id="PTHR33221:SF15">
    <property type="entry name" value="HTH-TYPE TRANSCRIPTIONAL REGULATOR YWGB-RELATED"/>
    <property type="match status" value="1"/>
</dbReference>
<dbReference type="EMBL" id="CP050139">
    <property type="protein sequence ID" value="QIP35124.1"/>
    <property type="molecule type" value="Genomic_DNA"/>
</dbReference>
<dbReference type="Gene3D" id="1.10.10.10">
    <property type="entry name" value="Winged helix-like DNA-binding domain superfamily/Winged helix DNA-binding domain"/>
    <property type="match status" value="1"/>
</dbReference>
<sequence>MHSIRERTAIALVIMLDVAFYGTAERPVSTIEIAERSSLARRGLEPILQGLARAGLLKGVRGPHGGYRLALPAREILLSDICRIALHDGAHAADRRQGALFNTVIRPFLDQMDGLLAHEYSKLTLQDFVRQAEMRGLTRPAAGPSAFHI</sequence>
<evidence type="ECO:0000313" key="2">
    <source>
        <dbReference type="Proteomes" id="UP000502533"/>
    </source>
</evidence>
<dbReference type="InterPro" id="IPR000944">
    <property type="entry name" value="Tscrpt_reg_Rrf2"/>
</dbReference>
<dbReference type="PANTHER" id="PTHR33221">
    <property type="entry name" value="WINGED HELIX-TURN-HELIX TRANSCRIPTIONAL REGULATOR, RRF2 FAMILY"/>
    <property type="match status" value="1"/>
</dbReference>
<dbReference type="RefSeq" id="WP_007398123.1">
    <property type="nucleotide sequence ID" value="NZ_CALMTF010000098.1"/>
</dbReference>
<proteinExistence type="predicted"/>
<dbReference type="PROSITE" id="PS51197">
    <property type="entry name" value="HTH_RRF2_2"/>
    <property type="match status" value="1"/>
</dbReference>
<dbReference type="SUPFAM" id="SSF46785">
    <property type="entry name" value="Winged helix' DNA-binding domain"/>
    <property type="match status" value="1"/>
</dbReference>
<accession>A0A181C9S5</accession>
<reference evidence="1 2" key="1">
    <citation type="submission" date="2020-03" db="EMBL/GenBank/DDBJ databases">
        <title>Isolation of cellulose-producing strains, genome characterization and application of the synthesized cellulose films as an economical and sustainable material for piezoelectric sensor construction.</title>
        <authorList>
            <person name="Mangayil R.K."/>
        </authorList>
    </citation>
    <scope>NUCLEOTIDE SEQUENCE [LARGE SCALE GENOMIC DNA]</scope>
    <source>
        <strain evidence="1 2">ENS 9a1a</strain>
    </source>
</reference>
<dbReference type="GeneID" id="85021744"/>